<evidence type="ECO:0000313" key="3">
    <source>
        <dbReference type="Proteomes" id="UP001344888"/>
    </source>
</evidence>
<dbReference type="InterPro" id="IPR011990">
    <property type="entry name" value="TPR-like_helical_dom_sf"/>
</dbReference>
<dbReference type="InterPro" id="IPR010057">
    <property type="entry name" value="Transcription_activator_Rgg_C"/>
</dbReference>
<dbReference type="Gene3D" id="1.25.40.10">
    <property type="entry name" value="Tetratricopeptide repeat domain"/>
    <property type="match status" value="1"/>
</dbReference>
<dbReference type="GO" id="GO:0003677">
    <property type="term" value="F:DNA binding"/>
    <property type="evidence" value="ECO:0007669"/>
    <property type="project" value="InterPro"/>
</dbReference>
<dbReference type="SMART" id="SM00530">
    <property type="entry name" value="HTH_XRE"/>
    <property type="match status" value="1"/>
</dbReference>
<gene>
    <name evidence="2" type="ORF">P9B03_20060</name>
</gene>
<keyword evidence="3" id="KW-1185">Reference proteome</keyword>
<dbReference type="Proteomes" id="UP001344888">
    <property type="component" value="Unassembled WGS sequence"/>
</dbReference>
<dbReference type="InterPro" id="IPR053163">
    <property type="entry name" value="HTH-type_regulator_Rgg"/>
</dbReference>
<dbReference type="SUPFAM" id="SSF47413">
    <property type="entry name" value="lambda repressor-like DNA-binding domains"/>
    <property type="match status" value="1"/>
</dbReference>
<feature type="domain" description="HTH cro/C1-type" evidence="1">
    <location>
        <begin position="7"/>
        <end position="59"/>
    </location>
</feature>
<dbReference type="Pfam" id="PF01381">
    <property type="entry name" value="HTH_3"/>
    <property type="match status" value="1"/>
</dbReference>
<dbReference type="EMBL" id="JARSFG010000043">
    <property type="protein sequence ID" value="MEC1180751.1"/>
    <property type="molecule type" value="Genomic_DNA"/>
</dbReference>
<dbReference type="RefSeq" id="WP_326125236.1">
    <property type="nucleotide sequence ID" value="NZ_JARSFG010000043.1"/>
</dbReference>
<sequence length="290" mass="34426">MIGATAKKIRNSKNYSQTQITKGILHQTSYSKFELGKINLTAEHFNRILNRLDISHDEFEYIHNNHQLTERNYIIQSFLKLRFIDINILEEIIHKAEVLLQSEEDGYIQDIYFISKGFISLKRDGNFDTASTYAQQVWERLQKFDTWYLSDIYLINNILFLFPVETAISISNLAIAQLERYHNLDIKYHLMTNTFQYNLVHLLIREGYLKKALKLNEQVIINFKKRKIYFQTALSMLRQQLLLAKLNKETYVEDNINNLFHLATVLGDQELLEKLDEERTYLTQILQLHL</sequence>
<dbReference type="InterPro" id="IPR010982">
    <property type="entry name" value="Lambda_DNA-bd_dom_sf"/>
</dbReference>
<reference evidence="2 3" key="1">
    <citation type="submission" date="2023-03" db="EMBL/GenBank/DDBJ databases">
        <title>Bacillus Genome Sequencing.</title>
        <authorList>
            <person name="Dunlap C."/>
        </authorList>
    </citation>
    <scope>NUCLEOTIDE SEQUENCE [LARGE SCALE GENOMIC DNA]</scope>
    <source>
        <strain evidence="2 3">B-59205</strain>
    </source>
</reference>
<name>A0AAW9NYF2_9BACL</name>
<proteinExistence type="predicted"/>
<dbReference type="PANTHER" id="PTHR37038:SF13">
    <property type="entry name" value="HTH CRO_C1-TYPE DOMAIN-CONTAINING PROTEIN"/>
    <property type="match status" value="1"/>
</dbReference>
<protein>
    <submittedName>
        <fullName evidence="2">Helix-turn-helix transcriptional regulator</fullName>
    </submittedName>
</protein>
<organism evidence="2 3">
    <name type="scientific">Metasolibacillus meyeri</name>
    <dbReference type="NCBI Taxonomy" id="1071052"/>
    <lineage>
        <taxon>Bacteria</taxon>
        <taxon>Bacillati</taxon>
        <taxon>Bacillota</taxon>
        <taxon>Bacilli</taxon>
        <taxon>Bacillales</taxon>
        <taxon>Caryophanaceae</taxon>
        <taxon>Metasolibacillus</taxon>
    </lineage>
</organism>
<dbReference type="PROSITE" id="PS50943">
    <property type="entry name" value="HTH_CROC1"/>
    <property type="match status" value="1"/>
</dbReference>
<evidence type="ECO:0000313" key="2">
    <source>
        <dbReference type="EMBL" id="MEC1180751.1"/>
    </source>
</evidence>
<dbReference type="InterPro" id="IPR001387">
    <property type="entry name" value="Cro/C1-type_HTH"/>
</dbReference>
<dbReference type="AlphaFoldDB" id="A0AAW9NYF2"/>
<dbReference type="Pfam" id="PF21259">
    <property type="entry name" value="Rgg_C"/>
    <property type="match status" value="1"/>
</dbReference>
<comment type="caution">
    <text evidence="2">The sequence shown here is derived from an EMBL/GenBank/DDBJ whole genome shotgun (WGS) entry which is preliminary data.</text>
</comment>
<accession>A0AAW9NYF2</accession>
<evidence type="ECO:0000259" key="1">
    <source>
        <dbReference type="PROSITE" id="PS50943"/>
    </source>
</evidence>
<dbReference type="PANTHER" id="PTHR37038">
    <property type="entry name" value="TRANSCRIPTIONAL REGULATOR-RELATED"/>
    <property type="match status" value="1"/>
</dbReference>
<dbReference type="CDD" id="cd00093">
    <property type="entry name" value="HTH_XRE"/>
    <property type="match status" value="1"/>
</dbReference>